<evidence type="ECO:0000313" key="2">
    <source>
        <dbReference type="Proteomes" id="UP000468443"/>
    </source>
</evidence>
<evidence type="ECO:0000313" key="1">
    <source>
        <dbReference type="EMBL" id="NER09726.1"/>
    </source>
</evidence>
<evidence type="ECO:0008006" key="3">
    <source>
        <dbReference type="Google" id="ProtNLM"/>
    </source>
</evidence>
<proteinExistence type="predicted"/>
<name>A0A6P0UHU2_9FLAO</name>
<dbReference type="RefSeq" id="WP_163691768.1">
    <property type="nucleotide sequence ID" value="NZ_FXTW01000001.1"/>
</dbReference>
<sequence>MMAVKKRHWFWNLVIGLTILVCLSAYVLHARNWIKQEEEGFLLFSGFYFSRIHYDEIETISMVPRIPEMERKSGFSVWGIEKGVFRDTLEGVEGIRVYVDELKYPKILLQMRGSAPIYFNFRDSLETHSFYDSLLEKLEGSTPE</sequence>
<dbReference type="AlphaFoldDB" id="A0A6P0UHU2"/>
<protein>
    <recommendedName>
        <fullName evidence="3">Bacterial Pleckstrin homology domain-containing protein</fullName>
    </recommendedName>
</protein>
<keyword evidence="2" id="KW-1185">Reference proteome</keyword>
<dbReference type="EMBL" id="JAABOP010000001">
    <property type="protein sequence ID" value="NER09726.1"/>
    <property type="molecule type" value="Genomic_DNA"/>
</dbReference>
<dbReference type="Proteomes" id="UP000468443">
    <property type="component" value="Unassembled WGS sequence"/>
</dbReference>
<organism evidence="1 2">
    <name type="scientific">Muriicola jejuensis</name>
    <dbReference type="NCBI Taxonomy" id="504488"/>
    <lineage>
        <taxon>Bacteria</taxon>
        <taxon>Pseudomonadati</taxon>
        <taxon>Bacteroidota</taxon>
        <taxon>Flavobacteriia</taxon>
        <taxon>Flavobacteriales</taxon>
        <taxon>Flavobacteriaceae</taxon>
        <taxon>Muriicola</taxon>
    </lineage>
</organism>
<comment type="caution">
    <text evidence="1">The sequence shown here is derived from an EMBL/GenBank/DDBJ whole genome shotgun (WGS) entry which is preliminary data.</text>
</comment>
<gene>
    <name evidence="1" type="ORF">GWK09_04320</name>
</gene>
<reference evidence="1 2" key="1">
    <citation type="submission" date="2020-01" db="EMBL/GenBank/DDBJ databases">
        <title>Muriicola jejuensis KCTC 22299.</title>
        <authorList>
            <person name="Wang G."/>
        </authorList>
    </citation>
    <scope>NUCLEOTIDE SEQUENCE [LARGE SCALE GENOMIC DNA]</scope>
    <source>
        <strain evidence="1 2">KCTC 22299</strain>
    </source>
</reference>
<accession>A0A6P0UHU2</accession>